<comment type="caution">
    <text evidence="2">The sequence shown here is derived from an EMBL/GenBank/DDBJ whole genome shotgun (WGS) entry which is preliminary data.</text>
</comment>
<dbReference type="AlphaFoldDB" id="A0ABD2W5X3"/>
<proteinExistence type="predicted"/>
<organism evidence="2 3">
    <name type="scientific">Trichogramma kaykai</name>
    <dbReference type="NCBI Taxonomy" id="54128"/>
    <lineage>
        <taxon>Eukaryota</taxon>
        <taxon>Metazoa</taxon>
        <taxon>Ecdysozoa</taxon>
        <taxon>Arthropoda</taxon>
        <taxon>Hexapoda</taxon>
        <taxon>Insecta</taxon>
        <taxon>Pterygota</taxon>
        <taxon>Neoptera</taxon>
        <taxon>Endopterygota</taxon>
        <taxon>Hymenoptera</taxon>
        <taxon>Apocrita</taxon>
        <taxon>Proctotrupomorpha</taxon>
        <taxon>Chalcidoidea</taxon>
        <taxon>Trichogrammatidae</taxon>
        <taxon>Trichogramma</taxon>
    </lineage>
</organism>
<dbReference type="EMBL" id="JBJJXI010000136">
    <property type="protein sequence ID" value="KAL3387960.1"/>
    <property type="molecule type" value="Genomic_DNA"/>
</dbReference>
<dbReference type="Proteomes" id="UP001627154">
    <property type="component" value="Unassembled WGS sequence"/>
</dbReference>
<evidence type="ECO:0000256" key="1">
    <source>
        <dbReference type="SAM" id="MobiDB-lite"/>
    </source>
</evidence>
<sequence>MQMLYLENPVITDGQNLADFSRRQLYELADNQEDEGLDFIEEINHPPGRIFKLRTRRLKNKEDISEKITFDDGASDKSTRLLEPVIKHRAIQHESLSEYDASDSDVSMREPRERAAKTRARSRITEIIKLNSRPRKTPGKIVESKESLAVPEIPIESIKVSKSLAALSQKLPNSSSESSSCLTPEAIVVHADVYARATESPVRKNITPAHISERPTQPSGSKNALSDSRPQTYTRRSFPEIAREISAKFRVDLKENHEIGKKGLQINVWEIDTENEKSHDQELGNIEAENQKRIFMTRETKSPRLDFAVAPSRRARC</sequence>
<protein>
    <submittedName>
        <fullName evidence="2">Uncharacterized protein</fullName>
    </submittedName>
</protein>
<evidence type="ECO:0000313" key="3">
    <source>
        <dbReference type="Proteomes" id="UP001627154"/>
    </source>
</evidence>
<evidence type="ECO:0000313" key="2">
    <source>
        <dbReference type="EMBL" id="KAL3387960.1"/>
    </source>
</evidence>
<name>A0ABD2W5X3_9HYME</name>
<feature type="region of interest" description="Disordered" evidence="1">
    <location>
        <begin position="204"/>
        <end position="235"/>
    </location>
</feature>
<reference evidence="2 3" key="1">
    <citation type="journal article" date="2024" name="bioRxiv">
        <title>A reference genome for Trichogramma kaykai: A tiny desert-dwelling parasitoid wasp with competing sex-ratio distorters.</title>
        <authorList>
            <person name="Culotta J."/>
            <person name="Lindsey A.R."/>
        </authorList>
    </citation>
    <scope>NUCLEOTIDE SEQUENCE [LARGE SCALE GENOMIC DNA]</scope>
    <source>
        <strain evidence="2 3">KSX58</strain>
    </source>
</reference>
<keyword evidence="3" id="KW-1185">Reference proteome</keyword>
<gene>
    <name evidence="2" type="ORF">TKK_017038</name>
</gene>
<accession>A0ABD2W5X3</accession>
<feature type="compositionally biased region" description="Polar residues" evidence="1">
    <location>
        <begin position="214"/>
        <end position="235"/>
    </location>
</feature>